<dbReference type="PROSITE" id="PS00280">
    <property type="entry name" value="BPTI_KUNITZ_1"/>
    <property type="match status" value="1"/>
</dbReference>
<feature type="domain" description="BPTI/Kunitz inhibitor" evidence="6">
    <location>
        <begin position="55"/>
        <end position="105"/>
    </location>
</feature>
<evidence type="ECO:0000256" key="1">
    <source>
        <dbReference type="ARBA" id="ARBA00022690"/>
    </source>
</evidence>
<keyword evidence="2" id="KW-0722">Serine protease inhibitor</keyword>
<evidence type="ECO:0000259" key="6">
    <source>
        <dbReference type="PROSITE" id="PS50279"/>
    </source>
</evidence>
<dbReference type="PRINTS" id="PR00759">
    <property type="entry name" value="BASICPTASE"/>
</dbReference>
<evidence type="ECO:0000256" key="3">
    <source>
        <dbReference type="ARBA" id="ARBA00023157"/>
    </source>
</evidence>
<dbReference type="SMART" id="SM00131">
    <property type="entry name" value="KU"/>
    <property type="match status" value="1"/>
</dbReference>
<organism evidence="7 8">
    <name type="scientific">Drosophila lebanonensis</name>
    <name type="common">Fruit fly</name>
    <name type="synonym">Scaptodrosophila lebanonensis</name>
    <dbReference type="NCBI Taxonomy" id="7225"/>
    <lineage>
        <taxon>Eukaryota</taxon>
        <taxon>Metazoa</taxon>
        <taxon>Ecdysozoa</taxon>
        <taxon>Arthropoda</taxon>
        <taxon>Hexapoda</taxon>
        <taxon>Insecta</taxon>
        <taxon>Pterygota</taxon>
        <taxon>Neoptera</taxon>
        <taxon>Endopterygota</taxon>
        <taxon>Diptera</taxon>
        <taxon>Brachycera</taxon>
        <taxon>Muscomorpha</taxon>
        <taxon>Ephydroidea</taxon>
        <taxon>Drosophilidae</taxon>
        <taxon>Scaptodrosophila</taxon>
    </lineage>
</organism>
<feature type="region of interest" description="Disordered" evidence="4">
    <location>
        <begin position="112"/>
        <end position="151"/>
    </location>
</feature>
<dbReference type="PANTHER" id="PTHR10083:SF373">
    <property type="entry name" value="SERINE PEPTIDASE INHIBITOR, KUNITZ TYPE, 2"/>
    <property type="match status" value="1"/>
</dbReference>
<keyword evidence="1" id="KW-0646">Protease inhibitor</keyword>
<dbReference type="GO" id="GO:0005615">
    <property type="term" value="C:extracellular space"/>
    <property type="evidence" value="ECO:0007669"/>
    <property type="project" value="TreeGrafter"/>
</dbReference>
<evidence type="ECO:0000256" key="4">
    <source>
        <dbReference type="SAM" id="MobiDB-lite"/>
    </source>
</evidence>
<keyword evidence="3" id="KW-1015">Disulfide bond</keyword>
<reference evidence="8" key="1">
    <citation type="submission" date="2025-08" db="UniProtKB">
        <authorList>
            <consortium name="RefSeq"/>
        </authorList>
    </citation>
    <scope>IDENTIFICATION</scope>
    <source>
        <strain evidence="8">11010-0011.00</strain>
        <tissue evidence="8">Whole body</tissue>
    </source>
</reference>
<evidence type="ECO:0000256" key="5">
    <source>
        <dbReference type="SAM" id="SignalP"/>
    </source>
</evidence>
<name>A0A6J2U433_DROLE</name>
<dbReference type="FunFam" id="4.10.410.10:FF:000020">
    <property type="entry name" value="Collagen, type VI, alpha 3"/>
    <property type="match status" value="1"/>
</dbReference>
<keyword evidence="5" id="KW-0732">Signal</keyword>
<keyword evidence="7" id="KW-1185">Reference proteome</keyword>
<feature type="signal peptide" evidence="5">
    <location>
        <begin position="1"/>
        <end position="20"/>
    </location>
</feature>
<gene>
    <name evidence="8" type="primary">LOC115630957</name>
</gene>
<dbReference type="InterPro" id="IPR050098">
    <property type="entry name" value="TFPI/VKTCI-like"/>
</dbReference>
<feature type="chain" id="PRO_5026918308" evidence="5">
    <location>
        <begin position="21"/>
        <end position="151"/>
    </location>
</feature>
<dbReference type="InterPro" id="IPR002223">
    <property type="entry name" value="Kunitz_BPTI"/>
</dbReference>
<dbReference type="PANTHER" id="PTHR10083">
    <property type="entry name" value="KUNITZ-TYPE PROTEASE INHIBITOR-RELATED"/>
    <property type="match status" value="1"/>
</dbReference>
<dbReference type="Proteomes" id="UP000504634">
    <property type="component" value="Unplaced"/>
</dbReference>
<proteinExistence type="predicted"/>
<evidence type="ECO:0000256" key="2">
    <source>
        <dbReference type="ARBA" id="ARBA00022900"/>
    </source>
</evidence>
<sequence length="151" mass="16015">MYKSLIVFAIGALLCVGAQGAAVDSSNADLVVEMQKIGNEEPVAPPDVSSVPEDCHQPKETGRCFALFYRYAYNVDTGACEEFIYGGCAGNKNNFETKELCERACVLKSNADPDAEKVTEAAEASPAAEAESVPTTEKLPAKEDTSTPLAT</sequence>
<dbReference type="RefSeq" id="XP_030383391.1">
    <property type="nucleotide sequence ID" value="XM_030527531.1"/>
</dbReference>
<dbReference type="AlphaFoldDB" id="A0A6J2U433"/>
<protein>
    <submittedName>
        <fullName evidence="8">Blackelin-4</fullName>
    </submittedName>
</protein>
<dbReference type="PROSITE" id="PS50279">
    <property type="entry name" value="BPTI_KUNITZ_2"/>
    <property type="match status" value="1"/>
</dbReference>
<dbReference type="Pfam" id="PF00014">
    <property type="entry name" value="Kunitz_BPTI"/>
    <property type="match status" value="1"/>
</dbReference>
<dbReference type="GO" id="GO:0004867">
    <property type="term" value="F:serine-type endopeptidase inhibitor activity"/>
    <property type="evidence" value="ECO:0007669"/>
    <property type="project" value="UniProtKB-KW"/>
</dbReference>
<dbReference type="SUPFAM" id="SSF57362">
    <property type="entry name" value="BPTI-like"/>
    <property type="match status" value="1"/>
</dbReference>
<accession>A0A6J2U433</accession>
<dbReference type="InterPro" id="IPR036880">
    <property type="entry name" value="Kunitz_BPTI_sf"/>
</dbReference>
<dbReference type="Gene3D" id="4.10.410.10">
    <property type="entry name" value="Pancreatic trypsin inhibitor Kunitz domain"/>
    <property type="match status" value="1"/>
</dbReference>
<evidence type="ECO:0000313" key="8">
    <source>
        <dbReference type="RefSeq" id="XP_030383391.1"/>
    </source>
</evidence>
<dbReference type="CDD" id="cd00109">
    <property type="entry name" value="Kunitz-type"/>
    <property type="match status" value="1"/>
</dbReference>
<dbReference type="GeneID" id="115630957"/>
<dbReference type="InterPro" id="IPR020901">
    <property type="entry name" value="Prtase_inh_Kunz-CS"/>
</dbReference>
<feature type="compositionally biased region" description="Low complexity" evidence="4">
    <location>
        <begin position="121"/>
        <end position="135"/>
    </location>
</feature>
<evidence type="ECO:0000313" key="7">
    <source>
        <dbReference type="Proteomes" id="UP000504634"/>
    </source>
</evidence>
<dbReference type="OrthoDB" id="4473401at2759"/>